<organism evidence="2 3">
    <name type="scientific">Pueribacillus theae</name>
    <dbReference type="NCBI Taxonomy" id="2171751"/>
    <lineage>
        <taxon>Bacteria</taxon>
        <taxon>Bacillati</taxon>
        <taxon>Bacillota</taxon>
        <taxon>Bacilli</taxon>
        <taxon>Bacillales</taxon>
        <taxon>Bacillaceae</taxon>
        <taxon>Pueribacillus</taxon>
    </lineage>
</organism>
<protein>
    <submittedName>
        <fullName evidence="2">Uncharacterized protein</fullName>
    </submittedName>
</protein>
<sequence>MDEKPYYMIWMLAIFVVITLIAILFGLAQLSAANDSLPPIAQAETIDAFKSSVVEAAKY</sequence>
<keyword evidence="1" id="KW-1133">Transmembrane helix</keyword>
<feature type="transmembrane region" description="Helical" evidence="1">
    <location>
        <begin position="6"/>
        <end position="28"/>
    </location>
</feature>
<proteinExistence type="predicted"/>
<evidence type="ECO:0000256" key="1">
    <source>
        <dbReference type="SAM" id="Phobius"/>
    </source>
</evidence>
<name>A0A2U1K835_9BACI</name>
<reference evidence="2 3" key="1">
    <citation type="submission" date="2018-04" db="EMBL/GenBank/DDBJ databases">
        <title>Camelliibacillus theae gen. nov., sp. nov., isolated from Pu'er tea.</title>
        <authorList>
            <person name="Niu L."/>
        </authorList>
    </citation>
    <scope>NUCLEOTIDE SEQUENCE [LARGE SCALE GENOMIC DNA]</scope>
    <source>
        <strain evidence="2 3">T8</strain>
    </source>
</reference>
<keyword evidence="1" id="KW-0472">Membrane</keyword>
<keyword evidence="1" id="KW-0812">Transmembrane</keyword>
<evidence type="ECO:0000313" key="2">
    <source>
        <dbReference type="EMBL" id="PWA13108.1"/>
    </source>
</evidence>
<keyword evidence="3" id="KW-1185">Reference proteome</keyword>
<evidence type="ECO:0000313" key="3">
    <source>
        <dbReference type="Proteomes" id="UP000245998"/>
    </source>
</evidence>
<comment type="caution">
    <text evidence="2">The sequence shown here is derived from an EMBL/GenBank/DDBJ whole genome shotgun (WGS) entry which is preliminary data.</text>
</comment>
<accession>A0A2U1K835</accession>
<dbReference type="Proteomes" id="UP000245998">
    <property type="component" value="Unassembled WGS sequence"/>
</dbReference>
<dbReference type="RefSeq" id="WP_116553394.1">
    <property type="nucleotide sequence ID" value="NZ_QCZG01000003.1"/>
</dbReference>
<gene>
    <name evidence="2" type="ORF">DCC39_02985</name>
</gene>
<dbReference type="EMBL" id="QCZG01000003">
    <property type="protein sequence ID" value="PWA13108.1"/>
    <property type="molecule type" value="Genomic_DNA"/>
</dbReference>
<dbReference type="AlphaFoldDB" id="A0A2U1K835"/>